<evidence type="ECO:0000313" key="2">
    <source>
        <dbReference type="EMBL" id="CAA9224218.1"/>
    </source>
</evidence>
<dbReference type="Gene3D" id="3.30.565.10">
    <property type="entry name" value="Histidine kinase-like ATPase, C-terminal domain"/>
    <property type="match status" value="1"/>
</dbReference>
<dbReference type="AlphaFoldDB" id="A0A6J4HJG6"/>
<dbReference type="CDD" id="cd16936">
    <property type="entry name" value="HATPase_RsbW-like"/>
    <property type="match status" value="1"/>
</dbReference>
<name>A0A6J4HJG6_9BACT</name>
<evidence type="ECO:0000259" key="1">
    <source>
        <dbReference type="Pfam" id="PF13581"/>
    </source>
</evidence>
<feature type="domain" description="Histidine kinase/HSP90-like ATPase" evidence="1">
    <location>
        <begin position="13"/>
        <end position="126"/>
    </location>
</feature>
<organism evidence="2">
    <name type="scientific">uncultured Adhaeribacter sp</name>
    <dbReference type="NCBI Taxonomy" id="448109"/>
    <lineage>
        <taxon>Bacteria</taxon>
        <taxon>Pseudomonadati</taxon>
        <taxon>Bacteroidota</taxon>
        <taxon>Cytophagia</taxon>
        <taxon>Cytophagales</taxon>
        <taxon>Hymenobacteraceae</taxon>
        <taxon>Adhaeribacter</taxon>
        <taxon>environmental samples</taxon>
    </lineage>
</organism>
<gene>
    <name evidence="2" type="ORF">AVDCRST_MAG95-682</name>
</gene>
<reference evidence="2" key="1">
    <citation type="submission" date="2020-02" db="EMBL/GenBank/DDBJ databases">
        <authorList>
            <person name="Meier V. D."/>
        </authorList>
    </citation>
    <scope>NUCLEOTIDE SEQUENCE</scope>
    <source>
        <strain evidence="2">AVDCRST_MAG95</strain>
    </source>
</reference>
<protein>
    <recommendedName>
        <fullName evidence="1">Histidine kinase/HSP90-like ATPase domain-containing protein</fullName>
    </recommendedName>
</protein>
<dbReference type="InterPro" id="IPR036890">
    <property type="entry name" value="HATPase_C_sf"/>
</dbReference>
<dbReference type="EMBL" id="CADCTJ010000214">
    <property type="protein sequence ID" value="CAA9224218.1"/>
    <property type="molecule type" value="Genomic_DNA"/>
</dbReference>
<dbReference type="SUPFAM" id="SSF55874">
    <property type="entry name" value="ATPase domain of HSP90 chaperone/DNA topoisomerase II/histidine kinase"/>
    <property type="match status" value="1"/>
</dbReference>
<sequence length="144" mass="16420">MSNAIQVNCNTCNLQLVRNFVTEFLTPYALPEIVLNQMILAVDEISANLIIHANNNDNTKHFILTILHQSGDFIFEFKHWGIPFDKEIYKAPNLPRHVSGGRKGGLGLSLVNYIMDKVEFYTDKDGVHFCRLYKKVPAVKPATW</sequence>
<dbReference type="Pfam" id="PF13581">
    <property type="entry name" value="HATPase_c_2"/>
    <property type="match status" value="1"/>
</dbReference>
<accession>A0A6J4HJG6</accession>
<proteinExistence type="predicted"/>
<dbReference type="InterPro" id="IPR003594">
    <property type="entry name" value="HATPase_dom"/>
</dbReference>